<proteinExistence type="predicted"/>
<sequence length="96" mass="11060">MHQNRVVSEPSTHRQSPPKVAPFTTFFPVNTYFFPVFRQSFLSLPLTPYTPKHSFLRDDSNATNGVTFRYRTCLFRQPKIHGEARASLSPTRLSNS</sequence>
<protein>
    <submittedName>
        <fullName evidence="1">Uncharacterized protein</fullName>
    </submittedName>
</protein>
<organism evidence="1 2">
    <name type="scientific">Stylosanthes scabra</name>
    <dbReference type="NCBI Taxonomy" id="79078"/>
    <lineage>
        <taxon>Eukaryota</taxon>
        <taxon>Viridiplantae</taxon>
        <taxon>Streptophyta</taxon>
        <taxon>Embryophyta</taxon>
        <taxon>Tracheophyta</taxon>
        <taxon>Spermatophyta</taxon>
        <taxon>Magnoliopsida</taxon>
        <taxon>eudicotyledons</taxon>
        <taxon>Gunneridae</taxon>
        <taxon>Pentapetalae</taxon>
        <taxon>rosids</taxon>
        <taxon>fabids</taxon>
        <taxon>Fabales</taxon>
        <taxon>Fabaceae</taxon>
        <taxon>Papilionoideae</taxon>
        <taxon>50 kb inversion clade</taxon>
        <taxon>dalbergioids sensu lato</taxon>
        <taxon>Dalbergieae</taxon>
        <taxon>Pterocarpus clade</taxon>
        <taxon>Stylosanthes</taxon>
    </lineage>
</organism>
<keyword evidence="2" id="KW-1185">Reference proteome</keyword>
<feature type="non-terminal residue" evidence="1">
    <location>
        <position position="96"/>
    </location>
</feature>
<dbReference type="EMBL" id="JASCZI010244521">
    <property type="protein sequence ID" value="MED6214216.1"/>
    <property type="molecule type" value="Genomic_DNA"/>
</dbReference>
<reference evidence="1 2" key="1">
    <citation type="journal article" date="2023" name="Plants (Basel)">
        <title>Bridging the Gap: Combining Genomics and Transcriptomics Approaches to Understand Stylosanthes scabra, an Orphan Legume from the Brazilian Caatinga.</title>
        <authorList>
            <person name="Ferreira-Neto J.R.C."/>
            <person name="da Silva M.D."/>
            <person name="Binneck E."/>
            <person name="de Melo N.F."/>
            <person name="da Silva R.H."/>
            <person name="de Melo A.L.T.M."/>
            <person name="Pandolfi V."/>
            <person name="Bustamante F.O."/>
            <person name="Brasileiro-Vidal A.C."/>
            <person name="Benko-Iseppon A.M."/>
        </authorList>
    </citation>
    <scope>NUCLEOTIDE SEQUENCE [LARGE SCALE GENOMIC DNA]</scope>
    <source>
        <tissue evidence="1">Leaves</tissue>
    </source>
</reference>
<dbReference type="Proteomes" id="UP001341840">
    <property type="component" value="Unassembled WGS sequence"/>
</dbReference>
<name>A0ABU6YW59_9FABA</name>
<evidence type="ECO:0000313" key="2">
    <source>
        <dbReference type="Proteomes" id="UP001341840"/>
    </source>
</evidence>
<evidence type="ECO:0000313" key="1">
    <source>
        <dbReference type="EMBL" id="MED6214216.1"/>
    </source>
</evidence>
<comment type="caution">
    <text evidence="1">The sequence shown here is derived from an EMBL/GenBank/DDBJ whole genome shotgun (WGS) entry which is preliminary data.</text>
</comment>
<gene>
    <name evidence="1" type="ORF">PIB30_100822</name>
</gene>
<accession>A0ABU6YW59</accession>